<evidence type="ECO:0000313" key="2">
    <source>
        <dbReference type="EMBL" id="CAN64444.1"/>
    </source>
</evidence>
<feature type="region of interest" description="Disordered" evidence="1">
    <location>
        <begin position="31"/>
        <end position="105"/>
    </location>
</feature>
<organism evidence="2">
    <name type="scientific">Vitis vinifera</name>
    <name type="common">Grape</name>
    <dbReference type="NCBI Taxonomy" id="29760"/>
    <lineage>
        <taxon>Eukaryota</taxon>
        <taxon>Viridiplantae</taxon>
        <taxon>Streptophyta</taxon>
        <taxon>Embryophyta</taxon>
        <taxon>Tracheophyta</taxon>
        <taxon>Spermatophyta</taxon>
        <taxon>Magnoliopsida</taxon>
        <taxon>eudicotyledons</taxon>
        <taxon>Gunneridae</taxon>
        <taxon>Pentapetalae</taxon>
        <taxon>rosids</taxon>
        <taxon>Vitales</taxon>
        <taxon>Vitaceae</taxon>
        <taxon>Viteae</taxon>
        <taxon>Vitis</taxon>
    </lineage>
</organism>
<accession>A5ADC3</accession>
<proteinExistence type="predicted"/>
<name>A5ADC3_VITVI</name>
<feature type="compositionally biased region" description="Basic residues" evidence="1">
    <location>
        <begin position="56"/>
        <end position="80"/>
    </location>
</feature>
<dbReference type="AlphaFoldDB" id="A5ADC3"/>
<gene>
    <name evidence="2" type="ORF">VITISV_036049</name>
</gene>
<feature type="compositionally biased region" description="Polar residues" evidence="1">
    <location>
        <begin position="81"/>
        <end position="103"/>
    </location>
</feature>
<evidence type="ECO:0000256" key="1">
    <source>
        <dbReference type="SAM" id="MobiDB-lite"/>
    </source>
</evidence>
<dbReference type="EMBL" id="AM423680">
    <property type="protein sequence ID" value="CAN64444.1"/>
    <property type="molecule type" value="Genomic_DNA"/>
</dbReference>
<protein>
    <submittedName>
        <fullName evidence="2">Uncharacterized protein</fullName>
    </submittedName>
</protein>
<sequence>MQLGLGFQPGPYPSSWAGPNSNSITCLDWAPTQAQIKSKPKNTKFPHSPPLQPPPGHHHQNPLCPRAHRQPHRRLHRSPTSHHPLSSSGCRSQRPNRSWTAAVTSVRGHQLSSQVRRRRRSFRSRLRRKMEEAILLVGAGRLRDTAESQPPKWSIVVRSDTPGGHGDRWRSYSQSLRRAMEEEKLQCRH</sequence>
<reference evidence="2" key="1">
    <citation type="journal article" date="2007" name="PLoS ONE">
        <title>The first genome sequence of an elite grapevine cultivar (Pinot noir Vitis vinifera L.): coping with a highly heterozygous genome.</title>
        <authorList>
            <person name="Velasco R."/>
            <person name="Zharkikh A."/>
            <person name="Troggio M."/>
            <person name="Cartwright D.A."/>
            <person name="Cestaro A."/>
            <person name="Pruss D."/>
            <person name="Pindo M."/>
            <person name="FitzGerald L.M."/>
            <person name="Vezzulli S."/>
            <person name="Reid J."/>
            <person name="Malacarne G."/>
            <person name="Iliev D."/>
            <person name="Coppola G."/>
            <person name="Wardell B."/>
            <person name="Micheletti D."/>
            <person name="Macalma T."/>
            <person name="Facci M."/>
            <person name="Mitchell J.T."/>
            <person name="Perazzolli M."/>
            <person name="Eldredge G."/>
            <person name="Gatto P."/>
            <person name="Oyzerski R."/>
            <person name="Moretto M."/>
            <person name="Gutin N."/>
            <person name="Stefanini M."/>
            <person name="Chen Y."/>
            <person name="Segala C."/>
            <person name="Davenport C."/>
            <person name="Dematte L."/>
            <person name="Mraz A."/>
            <person name="Battilana J."/>
            <person name="Stormo K."/>
            <person name="Costa F."/>
            <person name="Tao Q."/>
            <person name="Si-Ammour A."/>
            <person name="Harkins T."/>
            <person name="Lackey A."/>
            <person name="Perbost C."/>
            <person name="Taillon B."/>
            <person name="Stella A."/>
            <person name="Solovyev V."/>
            <person name="Fawcett J.A."/>
            <person name="Sterck L."/>
            <person name="Vandepoele K."/>
            <person name="Grando S.M."/>
            <person name="Toppo S."/>
            <person name="Moser C."/>
            <person name="Lanchbury J."/>
            <person name="Bogden R."/>
            <person name="Skolnick M."/>
            <person name="Sgaramella V."/>
            <person name="Bhatnagar S.K."/>
            <person name="Fontana P."/>
            <person name="Gutin A."/>
            <person name="Van de Peer Y."/>
            <person name="Salamini F."/>
            <person name="Viola R."/>
        </authorList>
    </citation>
    <scope>NUCLEOTIDE SEQUENCE</scope>
</reference>